<dbReference type="SUPFAM" id="SSF54373">
    <property type="entry name" value="FAD-linked reductases, C-terminal domain"/>
    <property type="match status" value="1"/>
</dbReference>
<dbReference type="InterPro" id="IPR018203">
    <property type="entry name" value="GDP_dissociation_inhibitor"/>
</dbReference>
<comment type="similarity">
    <text evidence="1 2">Belongs to the Rab GDI family.</text>
</comment>
<dbReference type="PANTHER" id="PTHR11787">
    <property type="entry name" value="RAB GDP-DISSOCIATION INHIBITOR"/>
    <property type="match status" value="1"/>
</dbReference>
<dbReference type="Pfam" id="PF00996">
    <property type="entry name" value="GDI"/>
    <property type="match status" value="1"/>
</dbReference>
<dbReference type="InterPro" id="IPR000806">
    <property type="entry name" value="RabGDI"/>
</dbReference>
<organism evidence="3 4">
    <name type="scientific">Forsythia ovata</name>
    <dbReference type="NCBI Taxonomy" id="205694"/>
    <lineage>
        <taxon>Eukaryota</taxon>
        <taxon>Viridiplantae</taxon>
        <taxon>Streptophyta</taxon>
        <taxon>Embryophyta</taxon>
        <taxon>Tracheophyta</taxon>
        <taxon>Spermatophyta</taxon>
        <taxon>Magnoliopsida</taxon>
        <taxon>eudicotyledons</taxon>
        <taxon>Gunneridae</taxon>
        <taxon>Pentapetalae</taxon>
        <taxon>asterids</taxon>
        <taxon>lamiids</taxon>
        <taxon>Lamiales</taxon>
        <taxon>Oleaceae</taxon>
        <taxon>Forsythieae</taxon>
        <taxon>Forsythia</taxon>
    </lineage>
</organism>
<dbReference type="InterPro" id="IPR036188">
    <property type="entry name" value="FAD/NAD-bd_sf"/>
</dbReference>
<dbReference type="Proteomes" id="UP001604277">
    <property type="component" value="Unassembled WGS sequence"/>
</dbReference>
<name>A0ABD1VIC5_9LAMI</name>
<protein>
    <recommendedName>
        <fullName evidence="2">Guanosine nucleotide diphosphate dissociation inhibitor</fullName>
    </recommendedName>
</protein>
<dbReference type="PRINTS" id="PR00892">
    <property type="entry name" value="RABGDI"/>
</dbReference>
<dbReference type="PANTHER" id="PTHR11787:SF10">
    <property type="entry name" value="GUANOSINE NUCLEOTIDE DIPHOSPHATE DISSOCIATION INHIBITOR"/>
    <property type="match status" value="1"/>
</dbReference>
<evidence type="ECO:0000313" key="4">
    <source>
        <dbReference type="Proteomes" id="UP001604277"/>
    </source>
</evidence>
<proteinExistence type="inferred from homology"/>
<keyword evidence="4" id="KW-1185">Reference proteome</keyword>
<comment type="caution">
    <text evidence="3">The sequence shown here is derived from an EMBL/GenBank/DDBJ whole genome shotgun (WGS) entry which is preliminary data.</text>
</comment>
<dbReference type="AlphaFoldDB" id="A0ABD1VIC5"/>
<sequence length="162" mass="17723">MRGKLFKCDILSQVHKVGKVARAICIMSHPIPDTNDSHSAQVILPQKQLDRICSAAPMHTVEPKGKYIAFVSATAKTDNPEVELKPGVYLLGPVDEIFYNTYDRFTPTNNSEDDHCFIATSYDATTHFESTVADVLAIYSKITGKAVDLSVDMSAASADAQE</sequence>
<dbReference type="SUPFAM" id="SSF51905">
    <property type="entry name" value="FAD/NAD(P)-binding domain"/>
    <property type="match status" value="1"/>
</dbReference>
<gene>
    <name evidence="3" type="ORF">Fot_18495</name>
</gene>
<dbReference type="EMBL" id="JBFOLJ010000005">
    <property type="protein sequence ID" value="KAL2537104.1"/>
    <property type="molecule type" value="Genomic_DNA"/>
</dbReference>
<evidence type="ECO:0000256" key="2">
    <source>
        <dbReference type="RuleBase" id="RU363124"/>
    </source>
</evidence>
<accession>A0ABD1VIC5</accession>
<evidence type="ECO:0000256" key="1">
    <source>
        <dbReference type="ARBA" id="ARBA00005593"/>
    </source>
</evidence>
<dbReference type="Gene3D" id="3.30.519.10">
    <property type="entry name" value="Guanine Nucleotide Dissociation Inhibitor, domain 2"/>
    <property type="match status" value="1"/>
</dbReference>
<reference evidence="4" key="1">
    <citation type="submission" date="2024-07" db="EMBL/GenBank/DDBJ databases">
        <title>Two chromosome-level genome assemblies of Korean endemic species Abeliophyllum distichum and Forsythia ovata (Oleaceae).</title>
        <authorList>
            <person name="Jang H."/>
        </authorList>
    </citation>
    <scope>NUCLEOTIDE SEQUENCE [LARGE SCALE GENOMIC DNA]</scope>
</reference>
<evidence type="ECO:0000313" key="3">
    <source>
        <dbReference type="EMBL" id="KAL2537104.1"/>
    </source>
</evidence>